<dbReference type="GO" id="GO:0071013">
    <property type="term" value="C:catalytic step 2 spliceosome"/>
    <property type="evidence" value="ECO:0007669"/>
    <property type="project" value="InterPro"/>
</dbReference>
<dbReference type="Pfam" id="PF00400">
    <property type="entry name" value="WD40"/>
    <property type="match status" value="4"/>
</dbReference>
<keyword evidence="5" id="KW-1185">Reference proteome</keyword>
<feature type="repeat" description="WD" evidence="3">
    <location>
        <begin position="381"/>
        <end position="415"/>
    </location>
</feature>
<dbReference type="PANTHER" id="PTHR43979">
    <property type="entry name" value="PRE-MRNA-PROCESSING FACTOR 17"/>
    <property type="match status" value="1"/>
</dbReference>
<feature type="repeat" description="WD" evidence="3">
    <location>
        <begin position="297"/>
        <end position="338"/>
    </location>
</feature>
<dbReference type="VEuPathDB" id="FungiDB:C5L36_0E00170"/>
<dbReference type="SMART" id="SM00320">
    <property type="entry name" value="WD40"/>
    <property type="match status" value="5"/>
</dbReference>
<dbReference type="PROSITE" id="PS50294">
    <property type="entry name" value="WD_REPEATS_REGION"/>
    <property type="match status" value="3"/>
</dbReference>
<dbReference type="EMBL" id="CP028777">
    <property type="protein sequence ID" value="AWU77947.1"/>
    <property type="molecule type" value="Genomic_DNA"/>
</dbReference>
<dbReference type="InterPro" id="IPR001680">
    <property type="entry name" value="WD40_rpt"/>
</dbReference>
<dbReference type="KEGG" id="pkz:C5L36_0E00170"/>
<dbReference type="STRING" id="4909.A0A2U9R9A1"/>
<keyword evidence="2" id="KW-0677">Repeat</keyword>
<dbReference type="PANTHER" id="PTHR43979:SF1">
    <property type="entry name" value="PRE-MRNA-PROCESSING FACTOR 17"/>
    <property type="match status" value="1"/>
</dbReference>
<reference evidence="4 5" key="1">
    <citation type="submission" date="2018-06" db="EMBL/GenBank/DDBJ databases">
        <title>Population genomics shows no distinction between pathogenic Candida krusei and environmental Pichia kudriavzevii: One species, four names.</title>
        <authorList>
            <person name="Douglass A.P."/>
            <person name="Offei B."/>
            <person name="Braun-Galleani S."/>
            <person name="Coughlan A.Y."/>
            <person name="Martos A."/>
            <person name="Ortiz-Merino R.A."/>
            <person name="Byrne K.P."/>
            <person name="Wolfe K.H."/>
        </authorList>
    </citation>
    <scope>NUCLEOTIDE SEQUENCE [LARGE SCALE GENOMIC DNA]</scope>
    <source>
        <strain evidence="4 5">CBS573</strain>
    </source>
</reference>
<sequence length="548" mass="62379">MKNLALNQVFFFFLFLILTSRPRQILFFLNNRSFLPFHFPSASEALESCKLMSLELGYTSESDCEHENENEVIKENKEVTQPSVITLATPKVKSLSGTFQEEVISTRKFELNRRKFFNGTGIGGIDGRKRKLSNDVDLATSKDKLPESKRKAKGDVSVLEGQDKFVGSWGTDESSENESEGDCTAKLESENMNLALPEETPEQFTEFTESSTFYGGIPNKSSIFDLPQDYQIRFATTVPGQKEYYVPKKVASSFKAHKSTVTSLQFFPNMGHLILSSGSDGIIKLWSTTKQKLIRDYVAHAKAVKYVSFSEDGHYFISCSYDKTIKIWETETGNMRYKHKVKSNPNMCTFVPGKEHEFMAALDNCTVVHVNWHTGELVQLYEHHERPVLWIEFINNGTQFVTSSDDRTLKIWDLQINMPIKYIADPRQHAMPVVKAHPTFPFFVGQSMDNQVLVYSTRQKDKFKKNNNKSFKGHNTAGYSIRLGFTPDGKTLMSGDSTGYCYFWDWKTCKLVKKIKVANNVLTNIDVHPLETSMVVLAGYDGDIYILN</sequence>
<dbReference type="InterPro" id="IPR036322">
    <property type="entry name" value="WD40_repeat_dom_sf"/>
</dbReference>
<dbReference type="CDD" id="cd00200">
    <property type="entry name" value="WD40"/>
    <property type="match status" value="1"/>
</dbReference>
<evidence type="ECO:0000313" key="4">
    <source>
        <dbReference type="EMBL" id="AWU77947.1"/>
    </source>
</evidence>
<keyword evidence="1 3" id="KW-0853">WD repeat</keyword>
<protein>
    <recommendedName>
        <fullName evidence="6">Pre-mRNA-processing factor 17</fullName>
    </recommendedName>
</protein>
<organism evidence="4 5">
    <name type="scientific">Pichia kudriavzevii</name>
    <name type="common">Yeast</name>
    <name type="synonym">Issatchenkia orientalis</name>
    <dbReference type="NCBI Taxonomy" id="4909"/>
    <lineage>
        <taxon>Eukaryota</taxon>
        <taxon>Fungi</taxon>
        <taxon>Dikarya</taxon>
        <taxon>Ascomycota</taxon>
        <taxon>Saccharomycotina</taxon>
        <taxon>Pichiomycetes</taxon>
        <taxon>Pichiales</taxon>
        <taxon>Pichiaceae</taxon>
        <taxon>Pichia</taxon>
    </lineage>
</organism>
<accession>A0A2U9R9A1</accession>
<evidence type="ECO:0000313" key="5">
    <source>
        <dbReference type="Proteomes" id="UP000249293"/>
    </source>
</evidence>
<proteinExistence type="predicted"/>
<dbReference type="PRINTS" id="PR00320">
    <property type="entry name" value="GPROTEINBRPT"/>
</dbReference>
<dbReference type="AlphaFoldDB" id="A0A2U9R9A1"/>
<dbReference type="PROSITE" id="PS50082">
    <property type="entry name" value="WD_REPEATS_2"/>
    <property type="match status" value="3"/>
</dbReference>
<dbReference type="InterPro" id="IPR015943">
    <property type="entry name" value="WD40/YVTN_repeat-like_dom_sf"/>
</dbReference>
<dbReference type="OrthoDB" id="10257301at2759"/>
<gene>
    <name evidence="4" type="ORF">C5L36_0E00170</name>
</gene>
<feature type="repeat" description="WD" evidence="3">
    <location>
        <begin position="254"/>
        <end position="296"/>
    </location>
</feature>
<dbReference type="RefSeq" id="XP_029323423.1">
    <property type="nucleotide sequence ID" value="XM_029467563.1"/>
</dbReference>
<dbReference type="Gene3D" id="2.130.10.10">
    <property type="entry name" value="YVTN repeat-like/Quinoprotein amine dehydrogenase"/>
    <property type="match status" value="1"/>
</dbReference>
<evidence type="ECO:0000256" key="1">
    <source>
        <dbReference type="ARBA" id="ARBA00022574"/>
    </source>
</evidence>
<evidence type="ECO:0000256" key="3">
    <source>
        <dbReference type="PROSITE-ProRule" id="PRU00221"/>
    </source>
</evidence>
<dbReference type="GO" id="GO:0000398">
    <property type="term" value="P:mRNA splicing, via spliceosome"/>
    <property type="evidence" value="ECO:0007669"/>
    <property type="project" value="InterPro"/>
</dbReference>
<dbReference type="Proteomes" id="UP000249293">
    <property type="component" value="Chromosome 5"/>
</dbReference>
<dbReference type="GeneID" id="40385806"/>
<dbReference type="InterPro" id="IPR032847">
    <property type="entry name" value="PRPF17"/>
</dbReference>
<name>A0A2U9R9A1_PICKU</name>
<dbReference type="InterPro" id="IPR020472">
    <property type="entry name" value="WD40_PAC1"/>
</dbReference>
<dbReference type="SUPFAM" id="SSF50978">
    <property type="entry name" value="WD40 repeat-like"/>
    <property type="match status" value="1"/>
</dbReference>
<evidence type="ECO:0008006" key="6">
    <source>
        <dbReference type="Google" id="ProtNLM"/>
    </source>
</evidence>
<evidence type="ECO:0000256" key="2">
    <source>
        <dbReference type="ARBA" id="ARBA00022737"/>
    </source>
</evidence>
<dbReference type="GO" id="GO:0003729">
    <property type="term" value="F:mRNA binding"/>
    <property type="evidence" value="ECO:0007669"/>
    <property type="project" value="TreeGrafter"/>
</dbReference>